<dbReference type="WBParaSite" id="PS1159_v2.g7383.t1">
    <property type="protein sequence ID" value="PS1159_v2.g7383.t1"/>
    <property type="gene ID" value="PS1159_v2.g7383"/>
</dbReference>
<organism evidence="1 2">
    <name type="scientific">Panagrolaimus sp. PS1159</name>
    <dbReference type="NCBI Taxonomy" id="55785"/>
    <lineage>
        <taxon>Eukaryota</taxon>
        <taxon>Metazoa</taxon>
        <taxon>Ecdysozoa</taxon>
        <taxon>Nematoda</taxon>
        <taxon>Chromadorea</taxon>
        <taxon>Rhabditida</taxon>
        <taxon>Tylenchina</taxon>
        <taxon>Panagrolaimomorpha</taxon>
        <taxon>Panagrolaimoidea</taxon>
        <taxon>Panagrolaimidae</taxon>
        <taxon>Panagrolaimus</taxon>
    </lineage>
</organism>
<evidence type="ECO:0000313" key="1">
    <source>
        <dbReference type="Proteomes" id="UP000887580"/>
    </source>
</evidence>
<name>A0AC35GPQ7_9BILA</name>
<reference evidence="2" key="1">
    <citation type="submission" date="2022-11" db="UniProtKB">
        <authorList>
            <consortium name="WormBaseParasite"/>
        </authorList>
    </citation>
    <scope>IDENTIFICATION</scope>
</reference>
<protein>
    <submittedName>
        <fullName evidence="2">Uncharacterized protein</fullName>
    </submittedName>
</protein>
<evidence type="ECO:0000313" key="2">
    <source>
        <dbReference type="WBParaSite" id="PS1159_v2.g7383.t1"/>
    </source>
</evidence>
<sequence length="303" mass="35485">MFCRKCHCMHDTRRCPIDSDIESDNDVSDDKTSKVLSKNRIYDEDSESESNEETDNDSLKYICCIEIDEGDHLPNKKCKKNKNCPGYFSTEHHAIFCSKRLEGSNFFFPRIDYDLIPRFLEIVSIEEKFIMILSSPIAERFIKFNPIKIEPEFLNTDDDDLLESDDIVIFNDEMTLQKSNLTKDEAFFDSLNAKIFLCFARRIEISESQLSAHAVLLLLSTYTRHFNFYETTCEPNLSFSDIIKTAPNLETIEIDGNIIFEKTWIEDFLKYKIGKNFYFLNIKLDILELDVINLVEFVKVCFF</sequence>
<accession>A0AC35GPQ7</accession>
<dbReference type="Proteomes" id="UP000887580">
    <property type="component" value="Unplaced"/>
</dbReference>
<proteinExistence type="predicted"/>